<evidence type="ECO:0000256" key="1">
    <source>
        <dbReference type="ARBA" id="ARBA00022679"/>
    </source>
</evidence>
<dbReference type="GO" id="GO:0006139">
    <property type="term" value="P:nucleobase-containing compound metabolic process"/>
    <property type="evidence" value="ECO:0007669"/>
    <property type="project" value="InterPro"/>
</dbReference>
<keyword evidence="6" id="KW-1185">Reference proteome</keyword>
<dbReference type="Pfam" id="PF00406">
    <property type="entry name" value="ADK"/>
    <property type="match status" value="1"/>
</dbReference>
<keyword evidence="3 4" id="KW-0418">Kinase</keyword>
<evidence type="ECO:0000313" key="6">
    <source>
        <dbReference type="Proteomes" id="UP000192578"/>
    </source>
</evidence>
<accession>A0A1W0WA40</accession>
<evidence type="ECO:0000256" key="4">
    <source>
        <dbReference type="RuleBase" id="RU003330"/>
    </source>
</evidence>
<evidence type="ECO:0000256" key="3">
    <source>
        <dbReference type="ARBA" id="ARBA00022777"/>
    </source>
</evidence>
<sequence length="237" mass="27597">MVLPKEAFNRYKKTIDLKNLKHFGLPLIFIVGKPGAGKATLCNWLRSNHDFSYVSVGQLLRDEASTNTKRGREIARYVYNVPRKLVPLELVMEMLREQLGHFLYIHKPIVIQGFPRTYQQAAAFEKEATIIKHLIYVNASDEKAFERNVWKEKFMEKAPTPRFMIEKRVRSFEKMTMPVIEALKMENRVIEIDSNDDIEAMVRDGAKAYEKWLNRSRQGAEFLQNWKSLAGAGSYDH</sequence>
<keyword evidence="2" id="KW-0547">Nucleotide-binding</keyword>
<dbReference type="OrthoDB" id="442176at2759"/>
<dbReference type="GO" id="GO:0005524">
    <property type="term" value="F:ATP binding"/>
    <property type="evidence" value="ECO:0007669"/>
    <property type="project" value="InterPro"/>
</dbReference>
<dbReference type="EMBL" id="MTYJ01000155">
    <property type="protein sequence ID" value="OQV12022.1"/>
    <property type="molecule type" value="Genomic_DNA"/>
</dbReference>
<protein>
    <submittedName>
        <fullName evidence="5">Uridylate kinase</fullName>
    </submittedName>
</protein>
<dbReference type="PRINTS" id="PR00094">
    <property type="entry name" value="ADENYLTKNASE"/>
</dbReference>
<reference evidence="6" key="1">
    <citation type="submission" date="2017-01" db="EMBL/GenBank/DDBJ databases">
        <title>Comparative genomics of anhydrobiosis in the tardigrade Hypsibius dujardini.</title>
        <authorList>
            <person name="Yoshida Y."/>
            <person name="Koutsovoulos G."/>
            <person name="Laetsch D."/>
            <person name="Stevens L."/>
            <person name="Kumar S."/>
            <person name="Horikawa D."/>
            <person name="Ishino K."/>
            <person name="Komine S."/>
            <person name="Tomita M."/>
            <person name="Blaxter M."/>
            <person name="Arakawa K."/>
        </authorList>
    </citation>
    <scope>NUCLEOTIDE SEQUENCE [LARGE SCALE GENOMIC DNA]</scope>
    <source>
        <strain evidence="6">Z151</strain>
    </source>
</reference>
<gene>
    <name evidence="5" type="ORF">BV898_13672</name>
</gene>
<dbReference type="SUPFAM" id="SSF52540">
    <property type="entry name" value="P-loop containing nucleoside triphosphate hydrolases"/>
    <property type="match status" value="1"/>
</dbReference>
<evidence type="ECO:0000256" key="2">
    <source>
        <dbReference type="ARBA" id="ARBA00022741"/>
    </source>
</evidence>
<comment type="caution">
    <text evidence="5">The sequence shown here is derived from an EMBL/GenBank/DDBJ whole genome shotgun (WGS) entry which is preliminary data.</text>
</comment>
<dbReference type="PANTHER" id="PTHR23359">
    <property type="entry name" value="NUCLEOTIDE KINASE"/>
    <property type="match status" value="1"/>
</dbReference>
<name>A0A1W0WA40_HYPEX</name>
<keyword evidence="1 4" id="KW-0808">Transferase</keyword>
<dbReference type="InterPro" id="IPR000850">
    <property type="entry name" value="Adenylat/UMP-CMP_kin"/>
</dbReference>
<dbReference type="Proteomes" id="UP000192578">
    <property type="component" value="Unassembled WGS sequence"/>
</dbReference>
<dbReference type="AlphaFoldDB" id="A0A1W0WA40"/>
<organism evidence="5 6">
    <name type="scientific">Hypsibius exemplaris</name>
    <name type="common">Freshwater tardigrade</name>
    <dbReference type="NCBI Taxonomy" id="2072580"/>
    <lineage>
        <taxon>Eukaryota</taxon>
        <taxon>Metazoa</taxon>
        <taxon>Ecdysozoa</taxon>
        <taxon>Tardigrada</taxon>
        <taxon>Eutardigrada</taxon>
        <taxon>Parachela</taxon>
        <taxon>Hypsibioidea</taxon>
        <taxon>Hypsibiidae</taxon>
        <taxon>Hypsibius</taxon>
    </lineage>
</organism>
<proteinExistence type="inferred from homology"/>
<dbReference type="InterPro" id="IPR027417">
    <property type="entry name" value="P-loop_NTPase"/>
</dbReference>
<dbReference type="GO" id="GO:0019205">
    <property type="term" value="F:nucleobase-containing compound kinase activity"/>
    <property type="evidence" value="ECO:0007669"/>
    <property type="project" value="InterPro"/>
</dbReference>
<evidence type="ECO:0000313" key="5">
    <source>
        <dbReference type="EMBL" id="OQV12022.1"/>
    </source>
</evidence>
<dbReference type="Gene3D" id="3.40.50.300">
    <property type="entry name" value="P-loop containing nucleotide triphosphate hydrolases"/>
    <property type="match status" value="1"/>
</dbReference>
<comment type="similarity">
    <text evidence="4">Belongs to the adenylate kinase family.</text>
</comment>
<dbReference type="CDD" id="cd01428">
    <property type="entry name" value="ADK"/>
    <property type="match status" value="1"/>
</dbReference>